<sequence>MVSKSSTICKMLSPLFLLCVITRKKENNYPLTNSFQCTELTGKTFKDNAQLHHPNNDCLFIKDSVFFHCNCDTLTYGGGAIFCQQIDPARLTLYLFDTSFVECRARAQVDMGGVGGGIFFESNRSFIARCCGTRCCATNAGQFLYIHCTQGHPSRMNATSCFRCPIEEKDVQNAPIFMEDGSQKISDVNSSFNEIDCLGDVFYSVQSIKIQRCTFYKNIGDCAFNIVGFNTPTVTSYCNFIGNRCGDSGVVLCEVYANGVHAFEKCVWYRNKANVAINEAKGYDVTLIGCTFDEEMKTYGSFNVEDCTVTKKPVLNEIDHFQTYFCAPNLDKKKKRFIF</sequence>
<keyword evidence="2" id="KW-1185">Reference proteome</keyword>
<dbReference type="VEuPathDB" id="TrichDB:TRFO_15194"/>
<evidence type="ECO:0000313" key="2">
    <source>
        <dbReference type="Proteomes" id="UP000179807"/>
    </source>
</evidence>
<dbReference type="AlphaFoldDB" id="A0A1J4KU30"/>
<dbReference type="Proteomes" id="UP000179807">
    <property type="component" value="Unassembled WGS sequence"/>
</dbReference>
<evidence type="ECO:0008006" key="3">
    <source>
        <dbReference type="Google" id="ProtNLM"/>
    </source>
</evidence>
<gene>
    <name evidence="1" type="ORF">TRFO_15194</name>
</gene>
<accession>A0A1J4KU30</accession>
<organism evidence="1 2">
    <name type="scientific">Tritrichomonas foetus</name>
    <dbReference type="NCBI Taxonomy" id="1144522"/>
    <lineage>
        <taxon>Eukaryota</taxon>
        <taxon>Metamonada</taxon>
        <taxon>Parabasalia</taxon>
        <taxon>Tritrichomonadida</taxon>
        <taxon>Tritrichomonadidae</taxon>
        <taxon>Tritrichomonas</taxon>
    </lineage>
</organism>
<dbReference type="GeneID" id="94832952"/>
<proteinExistence type="predicted"/>
<reference evidence="1" key="1">
    <citation type="submission" date="2016-10" db="EMBL/GenBank/DDBJ databases">
        <authorList>
            <person name="Benchimol M."/>
            <person name="Almeida L.G."/>
            <person name="Vasconcelos A.T."/>
            <person name="Perreira-Neves A."/>
            <person name="Rosa I.A."/>
            <person name="Tasca T."/>
            <person name="Bogo M.R."/>
            <person name="de Souza W."/>
        </authorList>
    </citation>
    <scope>NUCLEOTIDE SEQUENCE [LARGE SCALE GENOMIC DNA]</scope>
    <source>
        <strain evidence="1">K</strain>
    </source>
</reference>
<name>A0A1J4KU30_9EUKA</name>
<dbReference type="EMBL" id="MLAK01000374">
    <property type="protein sequence ID" value="OHT14416.1"/>
    <property type="molecule type" value="Genomic_DNA"/>
</dbReference>
<evidence type="ECO:0000313" key="1">
    <source>
        <dbReference type="EMBL" id="OHT14416.1"/>
    </source>
</evidence>
<comment type="caution">
    <text evidence="1">The sequence shown here is derived from an EMBL/GenBank/DDBJ whole genome shotgun (WGS) entry which is preliminary data.</text>
</comment>
<protein>
    <recommendedName>
        <fullName evidence="3">Right handed beta helix domain-containing protein</fullName>
    </recommendedName>
</protein>
<dbReference type="RefSeq" id="XP_068367552.1">
    <property type="nucleotide sequence ID" value="XM_068498248.1"/>
</dbReference>